<reference evidence="8 9" key="1">
    <citation type="journal article" date="2008" name="Nature">
        <title>The Trichoplax genome and the nature of placozoans.</title>
        <authorList>
            <person name="Srivastava M."/>
            <person name="Begovic E."/>
            <person name="Chapman J."/>
            <person name="Putnam N.H."/>
            <person name="Hellsten U."/>
            <person name="Kawashima T."/>
            <person name="Kuo A."/>
            <person name="Mitros T."/>
            <person name="Salamov A."/>
            <person name="Carpenter M.L."/>
            <person name="Signorovitch A.Y."/>
            <person name="Moreno M.A."/>
            <person name="Kamm K."/>
            <person name="Grimwood J."/>
            <person name="Schmutz J."/>
            <person name="Shapiro H."/>
            <person name="Grigoriev I.V."/>
            <person name="Buss L.W."/>
            <person name="Schierwater B."/>
            <person name="Dellaporta S.L."/>
            <person name="Rokhsar D.S."/>
        </authorList>
    </citation>
    <scope>NUCLEOTIDE SEQUENCE [LARGE SCALE GENOMIC DNA]</scope>
    <source>
        <strain evidence="8 9">Grell-BS-1999</strain>
    </source>
</reference>
<evidence type="ECO:0000256" key="4">
    <source>
        <dbReference type="ARBA" id="ARBA00023136"/>
    </source>
</evidence>
<dbReference type="GeneID" id="6754600"/>
<feature type="chain" id="PRO_5002798519" description="G-protein coupled receptors family 2 profile 2 domain-containing protein" evidence="6">
    <location>
        <begin position="29"/>
        <end position="469"/>
    </location>
</feature>
<keyword evidence="9" id="KW-1185">Reference proteome</keyword>
<feature type="transmembrane region" description="Helical" evidence="5">
    <location>
        <begin position="335"/>
        <end position="359"/>
    </location>
</feature>
<gene>
    <name evidence="8" type="ORF">TRIADDRAFT_57506</name>
</gene>
<dbReference type="InterPro" id="IPR053231">
    <property type="entry name" value="GPCR_LN-TM7"/>
</dbReference>
<dbReference type="PANTHER" id="PTHR45902">
    <property type="entry name" value="LATROPHILIN RECEPTOR-LIKE PROTEIN A"/>
    <property type="match status" value="1"/>
</dbReference>
<evidence type="ECO:0000256" key="6">
    <source>
        <dbReference type="SAM" id="SignalP"/>
    </source>
</evidence>
<dbReference type="GO" id="GO:0004888">
    <property type="term" value="F:transmembrane signaling receptor activity"/>
    <property type="evidence" value="ECO:0007669"/>
    <property type="project" value="InterPro"/>
</dbReference>
<accession>B3RZM2</accession>
<dbReference type="EMBL" id="DS985246">
    <property type="protein sequence ID" value="EDV23862.1"/>
    <property type="molecule type" value="Genomic_DNA"/>
</dbReference>
<evidence type="ECO:0000256" key="1">
    <source>
        <dbReference type="ARBA" id="ARBA00004141"/>
    </source>
</evidence>
<dbReference type="AlphaFoldDB" id="B3RZM2"/>
<evidence type="ECO:0000256" key="3">
    <source>
        <dbReference type="ARBA" id="ARBA00022989"/>
    </source>
</evidence>
<dbReference type="InterPro" id="IPR017981">
    <property type="entry name" value="GPCR_2-like_7TM"/>
</dbReference>
<feature type="transmembrane region" description="Helical" evidence="5">
    <location>
        <begin position="380"/>
        <end position="402"/>
    </location>
</feature>
<dbReference type="Gene3D" id="1.20.1070.10">
    <property type="entry name" value="Rhodopsin 7-helix transmembrane proteins"/>
    <property type="match status" value="1"/>
</dbReference>
<keyword evidence="4 5" id="KW-0472">Membrane</keyword>
<evidence type="ECO:0000256" key="2">
    <source>
        <dbReference type="ARBA" id="ARBA00022692"/>
    </source>
</evidence>
<organism evidence="8 9">
    <name type="scientific">Trichoplax adhaerens</name>
    <name type="common">Trichoplax reptans</name>
    <dbReference type="NCBI Taxonomy" id="10228"/>
    <lineage>
        <taxon>Eukaryota</taxon>
        <taxon>Metazoa</taxon>
        <taxon>Placozoa</taxon>
        <taxon>Uniplacotomia</taxon>
        <taxon>Trichoplacea</taxon>
        <taxon>Trichoplacidae</taxon>
        <taxon>Trichoplax</taxon>
    </lineage>
</organism>
<name>B3RZM2_TRIAD</name>
<feature type="signal peptide" evidence="6">
    <location>
        <begin position="1"/>
        <end position="28"/>
    </location>
</feature>
<feature type="domain" description="G-protein coupled receptors family 2 profile 2" evidence="7">
    <location>
        <begin position="183"/>
        <end position="403"/>
    </location>
</feature>
<dbReference type="PROSITE" id="PS50261">
    <property type="entry name" value="G_PROTEIN_RECEP_F2_4"/>
    <property type="match status" value="1"/>
</dbReference>
<keyword evidence="6" id="KW-0732">Signal</keyword>
<dbReference type="CTD" id="6754600"/>
<dbReference type="GO" id="GO:0007166">
    <property type="term" value="P:cell surface receptor signaling pathway"/>
    <property type="evidence" value="ECO:0007669"/>
    <property type="project" value="InterPro"/>
</dbReference>
<keyword evidence="3 5" id="KW-1133">Transmembrane helix</keyword>
<comment type="subcellular location">
    <subcellularLocation>
        <location evidence="1">Membrane</location>
        <topology evidence="1">Multi-pass membrane protein</topology>
    </subcellularLocation>
</comment>
<proteinExistence type="predicted"/>
<dbReference type="KEGG" id="tad:TRIADDRAFT_57506"/>
<evidence type="ECO:0000313" key="9">
    <source>
        <dbReference type="Proteomes" id="UP000009022"/>
    </source>
</evidence>
<evidence type="ECO:0000259" key="7">
    <source>
        <dbReference type="PROSITE" id="PS50261"/>
    </source>
</evidence>
<evidence type="ECO:0000313" key="8">
    <source>
        <dbReference type="EMBL" id="EDV23862.1"/>
    </source>
</evidence>
<dbReference type="PANTHER" id="PTHR45902:SF1">
    <property type="entry name" value="LATROPHILIN RECEPTOR-LIKE PROTEIN A"/>
    <property type="match status" value="1"/>
</dbReference>
<feature type="transmembrane region" description="Helical" evidence="5">
    <location>
        <begin position="422"/>
        <end position="447"/>
    </location>
</feature>
<dbReference type="GO" id="GO:0016020">
    <property type="term" value="C:membrane"/>
    <property type="evidence" value="ECO:0007669"/>
    <property type="project" value="UniProtKB-SubCell"/>
</dbReference>
<protein>
    <recommendedName>
        <fullName evidence="7">G-protein coupled receptors family 2 profile 2 domain-containing protein</fullName>
    </recommendedName>
</protein>
<sequence>MDLAMKIPVFLSMLYIVTITAKISSANGYRTVFVNLDGKTLNKMKFVKNDVPIQVDAETRHNITSKWLKLRFKQIGTSGNKMSKLSMKSLNQDSFTKIQSSSNHRIHRRAINTEANVRDHCQLREIKYQAYRWINTSHIFLLNDDTSRAFKVAQITEISGNNKSNVHIRICTEVIDNRWNETLRVLNYITPTLELFCYTPVIILHIVISRLNERFDYFFLSTLLGTIGYKILRLAGSILQHIRPSLLPECQVLATFRHYFLTVSYASMIVVVFDIYFYFSCHTPPSSEGLLKIYYICFAWLIPAMLSITLFSIKYVDNSYDILDGTPRCDITETWARMAFVIIPCVITFLITILFPFFAKKVIRSRRLKYRRASEDKKLIARKYNCIIKYTIFVMIILAANLVNDTTEVSIATHQRIVQLHVFARVADILCAIFSVIVMAVMFFKWLKVMNSFANRRQDLNQLMNHNQQ</sequence>
<feature type="transmembrane region" description="Helical" evidence="5">
    <location>
        <begin position="217"/>
        <end position="239"/>
    </location>
</feature>
<keyword evidence="2 5" id="KW-0812">Transmembrane</keyword>
<feature type="transmembrane region" description="Helical" evidence="5">
    <location>
        <begin position="188"/>
        <end position="208"/>
    </location>
</feature>
<feature type="transmembrane region" description="Helical" evidence="5">
    <location>
        <begin position="293"/>
        <end position="315"/>
    </location>
</feature>
<feature type="transmembrane region" description="Helical" evidence="5">
    <location>
        <begin position="259"/>
        <end position="281"/>
    </location>
</feature>
<evidence type="ECO:0000256" key="5">
    <source>
        <dbReference type="SAM" id="Phobius"/>
    </source>
</evidence>
<dbReference type="InParanoid" id="B3RZM2"/>
<dbReference type="HOGENOM" id="CLU_583089_0_0_1"/>
<dbReference type="RefSeq" id="XP_002113388.1">
    <property type="nucleotide sequence ID" value="XM_002113352.1"/>
</dbReference>
<dbReference type="Proteomes" id="UP000009022">
    <property type="component" value="Unassembled WGS sequence"/>
</dbReference>